<feature type="binding site" evidence="11">
    <location>
        <position position="14"/>
    </location>
    <ligand>
        <name>Ca(2+)</name>
        <dbReference type="ChEBI" id="CHEBI:29108"/>
        <label>1</label>
    </ligand>
</feature>
<feature type="binding site" evidence="11">
    <location>
        <position position="23"/>
    </location>
    <ligand>
        <name>Ca(2+)</name>
        <dbReference type="ChEBI" id="CHEBI:29108"/>
        <label>1</label>
    </ligand>
</feature>
<proteinExistence type="inferred from homology"/>
<dbReference type="PRINTS" id="PR00461">
    <property type="entry name" value="PLPEROXIDASE"/>
</dbReference>
<dbReference type="GO" id="GO:0140825">
    <property type="term" value="F:lactoperoxidase activity"/>
    <property type="evidence" value="ECO:0007669"/>
    <property type="project" value="UniProtKB-EC"/>
</dbReference>
<dbReference type="AlphaFoldDB" id="J3LZA1"/>
<evidence type="ECO:0000313" key="15">
    <source>
        <dbReference type="EnsemblPlants" id="OB04G24760.1"/>
    </source>
</evidence>
<evidence type="ECO:0000259" key="14">
    <source>
        <dbReference type="PROSITE" id="PS50873"/>
    </source>
</evidence>
<feature type="disulfide bond" evidence="12">
    <location>
        <begin position="6"/>
        <end position="11"/>
    </location>
</feature>
<keyword evidence="7" id="KW-0560">Oxidoreductase</keyword>
<evidence type="ECO:0000256" key="7">
    <source>
        <dbReference type="ARBA" id="ARBA00023002"/>
    </source>
</evidence>
<organism evidence="15">
    <name type="scientific">Oryza brachyantha</name>
    <name type="common">malo sina</name>
    <dbReference type="NCBI Taxonomy" id="4533"/>
    <lineage>
        <taxon>Eukaryota</taxon>
        <taxon>Viridiplantae</taxon>
        <taxon>Streptophyta</taxon>
        <taxon>Embryophyta</taxon>
        <taxon>Tracheophyta</taxon>
        <taxon>Spermatophyta</taxon>
        <taxon>Magnoliopsida</taxon>
        <taxon>Liliopsida</taxon>
        <taxon>Poales</taxon>
        <taxon>Poaceae</taxon>
        <taxon>BOP clade</taxon>
        <taxon>Oryzoideae</taxon>
        <taxon>Oryzeae</taxon>
        <taxon>Oryzinae</taxon>
        <taxon>Oryza</taxon>
    </lineage>
</organism>
<protein>
    <recommendedName>
        <fullName evidence="14">Plant heme peroxidase family profile domain-containing protein</fullName>
    </recommendedName>
</protein>
<evidence type="ECO:0000256" key="8">
    <source>
        <dbReference type="ARBA" id="ARBA00023004"/>
    </source>
</evidence>
<evidence type="ECO:0000256" key="12">
    <source>
        <dbReference type="PIRSR" id="PIRSR600823-5"/>
    </source>
</evidence>
<dbReference type="PANTHER" id="PTHR31235">
    <property type="entry name" value="PEROXIDASE 25-RELATED"/>
    <property type="match status" value="1"/>
</dbReference>
<comment type="cofactor">
    <cofactor evidence="11">
        <name>Ca(2+)</name>
        <dbReference type="ChEBI" id="CHEBI:29108"/>
    </cofactor>
    <text evidence="11">Binds 2 calcium ions per subunit.</text>
</comment>
<dbReference type="Gene3D" id="1.10.520.10">
    <property type="match status" value="1"/>
</dbReference>
<keyword evidence="9" id="KW-0376">Hydrogen peroxide</keyword>
<feature type="domain" description="Plant heme peroxidase family profile" evidence="14">
    <location>
        <begin position="1"/>
        <end position="87"/>
    </location>
</feature>
<dbReference type="OMA" id="YAFPYIN"/>
<reference evidence="15" key="2">
    <citation type="submission" date="2013-04" db="UniProtKB">
        <authorList>
            <consortium name="EnsemblPlants"/>
        </authorList>
    </citation>
    <scope>IDENTIFICATION</scope>
</reference>
<comment type="catalytic activity">
    <reaction evidence="1">
        <text>2 a phenolic donor + H2O2 = 2 a phenolic radical donor + 2 H2O</text>
        <dbReference type="Rhea" id="RHEA:56136"/>
        <dbReference type="ChEBI" id="CHEBI:15377"/>
        <dbReference type="ChEBI" id="CHEBI:16240"/>
        <dbReference type="ChEBI" id="CHEBI:139520"/>
        <dbReference type="ChEBI" id="CHEBI:139521"/>
        <dbReference type="EC" id="1.11.1.7"/>
    </reaction>
</comment>
<keyword evidence="3" id="KW-0575">Peroxidase</keyword>
<keyword evidence="5 11" id="KW-0479">Metal-binding</keyword>
<evidence type="ECO:0000256" key="11">
    <source>
        <dbReference type="PIRSR" id="PIRSR600823-3"/>
    </source>
</evidence>
<dbReference type="GO" id="GO:0020037">
    <property type="term" value="F:heme binding"/>
    <property type="evidence" value="ECO:0007669"/>
    <property type="project" value="InterPro"/>
</dbReference>
<dbReference type="STRING" id="4533.J3LZA1"/>
<keyword evidence="4" id="KW-0349">Heme</keyword>
<comment type="similarity">
    <text evidence="13">Belongs to the peroxidase family.</text>
</comment>
<reference evidence="15" key="1">
    <citation type="journal article" date="2013" name="Nat. Commun.">
        <title>Whole-genome sequencing of Oryza brachyantha reveals mechanisms underlying Oryza genome evolution.</title>
        <authorList>
            <person name="Chen J."/>
            <person name="Huang Q."/>
            <person name="Gao D."/>
            <person name="Wang J."/>
            <person name="Lang Y."/>
            <person name="Liu T."/>
            <person name="Li B."/>
            <person name="Bai Z."/>
            <person name="Luis Goicoechea J."/>
            <person name="Liang C."/>
            <person name="Chen C."/>
            <person name="Zhang W."/>
            <person name="Sun S."/>
            <person name="Liao Y."/>
            <person name="Zhang X."/>
            <person name="Yang L."/>
            <person name="Song C."/>
            <person name="Wang M."/>
            <person name="Shi J."/>
            <person name="Liu G."/>
            <person name="Liu J."/>
            <person name="Zhou H."/>
            <person name="Zhou W."/>
            <person name="Yu Q."/>
            <person name="An N."/>
            <person name="Chen Y."/>
            <person name="Cai Q."/>
            <person name="Wang B."/>
            <person name="Liu B."/>
            <person name="Min J."/>
            <person name="Huang Y."/>
            <person name="Wu H."/>
            <person name="Li Z."/>
            <person name="Zhang Y."/>
            <person name="Yin Y."/>
            <person name="Song W."/>
            <person name="Jiang J."/>
            <person name="Jackson S.A."/>
            <person name="Wing R.A."/>
            <person name="Wang J."/>
            <person name="Chen M."/>
        </authorList>
    </citation>
    <scope>NUCLEOTIDE SEQUENCE [LARGE SCALE GENOMIC DNA]</scope>
    <source>
        <strain evidence="15">cv. IRGC 101232</strain>
    </source>
</reference>
<sequence length="87" mass="9321">MLFHDCFVEGCDASVMIEGSGTERTDPANLSLGGFNVIDAAKRLLEVVCPATVSCSDILVLAARDAVTLVSIMYTNSCQYARNSFKP</sequence>
<comment type="cofactor">
    <cofactor evidence="2">
        <name>heme b</name>
        <dbReference type="ChEBI" id="CHEBI:60344"/>
    </cofactor>
</comment>
<dbReference type="HOGENOM" id="CLU_010543_6_0_1"/>
<keyword evidence="6 11" id="KW-0106">Calcium</keyword>
<evidence type="ECO:0000256" key="6">
    <source>
        <dbReference type="ARBA" id="ARBA00022837"/>
    </source>
</evidence>
<evidence type="ECO:0000256" key="3">
    <source>
        <dbReference type="ARBA" id="ARBA00022559"/>
    </source>
</evidence>
<feature type="binding site" evidence="11">
    <location>
        <position position="10"/>
    </location>
    <ligand>
        <name>Ca(2+)</name>
        <dbReference type="ChEBI" id="CHEBI:29108"/>
        <label>1</label>
    </ligand>
</feature>
<dbReference type="GO" id="GO:0006979">
    <property type="term" value="P:response to oxidative stress"/>
    <property type="evidence" value="ECO:0007669"/>
    <property type="project" value="InterPro"/>
</dbReference>
<keyword evidence="16" id="KW-1185">Reference proteome</keyword>
<dbReference type="Gramene" id="OB04G24760.1">
    <property type="protein sequence ID" value="OB04G24760.1"/>
    <property type="gene ID" value="OB04G24760"/>
</dbReference>
<dbReference type="GO" id="GO:0042744">
    <property type="term" value="P:hydrogen peroxide catabolic process"/>
    <property type="evidence" value="ECO:0007669"/>
    <property type="project" value="UniProtKB-KW"/>
</dbReference>
<feature type="active site" description="Proton acceptor" evidence="10">
    <location>
        <position position="4"/>
    </location>
</feature>
<evidence type="ECO:0000256" key="1">
    <source>
        <dbReference type="ARBA" id="ARBA00000189"/>
    </source>
</evidence>
<dbReference type="PROSITE" id="PS50873">
    <property type="entry name" value="PEROXIDASE_4"/>
    <property type="match status" value="1"/>
</dbReference>
<dbReference type="InterPro" id="IPR000823">
    <property type="entry name" value="Peroxidase_pln"/>
</dbReference>
<name>J3LZA1_ORYBR</name>
<dbReference type="GO" id="GO:0046872">
    <property type="term" value="F:metal ion binding"/>
    <property type="evidence" value="ECO:0007669"/>
    <property type="project" value="UniProtKB-KW"/>
</dbReference>
<evidence type="ECO:0000256" key="4">
    <source>
        <dbReference type="ARBA" id="ARBA00022617"/>
    </source>
</evidence>
<dbReference type="Pfam" id="PF00141">
    <property type="entry name" value="peroxidase"/>
    <property type="match status" value="1"/>
</dbReference>
<dbReference type="InterPro" id="IPR002016">
    <property type="entry name" value="Haem_peroxidase"/>
</dbReference>
<evidence type="ECO:0000256" key="13">
    <source>
        <dbReference type="RuleBase" id="RU004241"/>
    </source>
</evidence>
<dbReference type="InterPro" id="IPR010255">
    <property type="entry name" value="Haem_peroxidase_sf"/>
</dbReference>
<evidence type="ECO:0000256" key="10">
    <source>
        <dbReference type="PIRSR" id="PIRSR600823-1"/>
    </source>
</evidence>
<dbReference type="SUPFAM" id="SSF48113">
    <property type="entry name" value="Heme-dependent peroxidases"/>
    <property type="match status" value="1"/>
</dbReference>
<feature type="binding site" evidence="11">
    <location>
        <position position="5"/>
    </location>
    <ligand>
        <name>Ca(2+)</name>
        <dbReference type="ChEBI" id="CHEBI:29108"/>
        <label>1</label>
    </ligand>
</feature>
<feature type="binding site" evidence="11">
    <location>
        <position position="8"/>
    </location>
    <ligand>
        <name>Ca(2+)</name>
        <dbReference type="ChEBI" id="CHEBI:29108"/>
        <label>1</label>
    </ligand>
</feature>
<evidence type="ECO:0000256" key="9">
    <source>
        <dbReference type="ARBA" id="ARBA00023324"/>
    </source>
</evidence>
<accession>J3LZA1</accession>
<dbReference type="EnsemblPlants" id="OB04G24760.1">
    <property type="protein sequence ID" value="OB04G24760.1"/>
    <property type="gene ID" value="OB04G24760"/>
</dbReference>
<keyword evidence="8" id="KW-0408">Iron</keyword>
<dbReference type="eggNOG" id="ENOG502QT3T">
    <property type="taxonomic scope" value="Eukaryota"/>
</dbReference>
<dbReference type="Proteomes" id="UP000006038">
    <property type="component" value="Chromosome 4"/>
</dbReference>
<evidence type="ECO:0000256" key="5">
    <source>
        <dbReference type="ARBA" id="ARBA00022723"/>
    </source>
</evidence>
<evidence type="ECO:0000313" key="16">
    <source>
        <dbReference type="Proteomes" id="UP000006038"/>
    </source>
</evidence>
<feature type="binding site" evidence="11">
    <location>
        <position position="12"/>
    </location>
    <ligand>
        <name>Ca(2+)</name>
        <dbReference type="ChEBI" id="CHEBI:29108"/>
        <label>1</label>
    </ligand>
</feature>
<keyword evidence="12" id="KW-1015">Disulfide bond</keyword>
<evidence type="ECO:0000256" key="2">
    <source>
        <dbReference type="ARBA" id="ARBA00001970"/>
    </source>
</evidence>